<protein>
    <submittedName>
        <fullName evidence="1">Uncharacterized protein</fullName>
    </submittedName>
</protein>
<evidence type="ECO:0000313" key="2">
    <source>
        <dbReference type="Proteomes" id="UP001207468"/>
    </source>
</evidence>
<organism evidence="1 2">
    <name type="scientific">Russula earlei</name>
    <dbReference type="NCBI Taxonomy" id="71964"/>
    <lineage>
        <taxon>Eukaryota</taxon>
        <taxon>Fungi</taxon>
        <taxon>Dikarya</taxon>
        <taxon>Basidiomycota</taxon>
        <taxon>Agaricomycotina</taxon>
        <taxon>Agaricomycetes</taxon>
        <taxon>Russulales</taxon>
        <taxon>Russulaceae</taxon>
        <taxon>Russula</taxon>
    </lineage>
</organism>
<sequence length="534" mass="58181">MAFISPEDRAYMSPSSSPGGSPSASSFVDSSPLASPSSLPLDLDRPPTPLGITHPFAGSTHAISHPSNELRYSNPSYAPATWAYRPDFTSSADHAKVLESLFDEEEGYSTSSFDPEPPDEATLWEEKITRAVDTGDAEFTWKDAGLTFVPPSIVELNSLGVIAQFALRPFKRVQTAPPAVFSSTHRSFFAPRAVPARTRSQGLMIFLANNEIRALPPEFFKLSNLTVLSLRNNTLDYLPPEIAQLEALKDLDVVNNNLHFLPAEMTNMTLTNLNVHTNPWYPDPAKMTPQAVDGTMLVHFRVPPLREVVLRYLLTPSAGQQHLPAPTQPTLTMTTVSTRQPTMLEDCFQLPLQEGTLTPADAALIAHLAPSAVSAPPRHAFSRATTSGPSEGLFSSSRMSKSERQQCSTRRREGADGATTATATHEEQHQQKSSGRCPSPRHCYAAPGASPWPWARLGPPFVLPAEERYTWVSELAGVRVGESTGGVPILWRGCGRGCLQFLGQRDTAVGDAGVLQDDGDCRKHDGDEIMRTED</sequence>
<name>A0ACC0U8I8_9AGAM</name>
<accession>A0ACC0U8I8</accession>
<evidence type="ECO:0000313" key="1">
    <source>
        <dbReference type="EMBL" id="KAI9507660.1"/>
    </source>
</evidence>
<reference evidence="1" key="1">
    <citation type="submission" date="2021-03" db="EMBL/GenBank/DDBJ databases">
        <title>Evolutionary priming and transition to the ectomycorrhizal habit in an iconic lineage of mushroom-forming fungi: is preadaptation a requirement?</title>
        <authorList>
            <consortium name="DOE Joint Genome Institute"/>
            <person name="Looney B.P."/>
            <person name="Miyauchi S."/>
            <person name="Morin E."/>
            <person name="Drula E."/>
            <person name="Courty P.E."/>
            <person name="Chicoki N."/>
            <person name="Fauchery L."/>
            <person name="Kohler A."/>
            <person name="Kuo A."/>
            <person name="LaButti K."/>
            <person name="Pangilinan J."/>
            <person name="Lipzen A."/>
            <person name="Riley R."/>
            <person name="Andreopoulos W."/>
            <person name="He G."/>
            <person name="Johnson J."/>
            <person name="Barry K.W."/>
            <person name="Grigoriev I.V."/>
            <person name="Nagy L."/>
            <person name="Hibbett D."/>
            <person name="Henrissat B."/>
            <person name="Matheny P.B."/>
            <person name="Labbe J."/>
            <person name="Martin A.F."/>
        </authorList>
    </citation>
    <scope>NUCLEOTIDE SEQUENCE</scope>
    <source>
        <strain evidence="1">BPL698</strain>
    </source>
</reference>
<gene>
    <name evidence="1" type="ORF">F5148DRAFT_1203208</name>
</gene>
<proteinExistence type="predicted"/>
<comment type="caution">
    <text evidence="1">The sequence shown here is derived from an EMBL/GenBank/DDBJ whole genome shotgun (WGS) entry which is preliminary data.</text>
</comment>
<keyword evidence="2" id="KW-1185">Reference proteome</keyword>
<dbReference type="EMBL" id="JAGFNK010000116">
    <property type="protein sequence ID" value="KAI9507660.1"/>
    <property type="molecule type" value="Genomic_DNA"/>
</dbReference>
<dbReference type="Proteomes" id="UP001207468">
    <property type="component" value="Unassembled WGS sequence"/>
</dbReference>